<keyword evidence="4" id="KW-1185">Reference proteome</keyword>
<evidence type="ECO:0000259" key="2">
    <source>
        <dbReference type="Pfam" id="PF13358"/>
    </source>
</evidence>
<organism evidence="3 4">
    <name type="scientific">Streptomyces evansiae</name>
    <dbReference type="NCBI Taxonomy" id="3075535"/>
    <lineage>
        <taxon>Bacteria</taxon>
        <taxon>Bacillati</taxon>
        <taxon>Actinomycetota</taxon>
        <taxon>Actinomycetes</taxon>
        <taxon>Kitasatosporales</taxon>
        <taxon>Streptomycetaceae</taxon>
        <taxon>Streptomyces</taxon>
    </lineage>
</organism>
<sequence length="109" mass="12266">MVFDRYSAHRSKTVRAWLAEHEEKIELRFLPSYSPELTLDELVNTDVKRSLPHTHRARSRPNSPPRSGVSSTADNASLTPLPSPRPRTSATYSMSERDGFLTDSALCLP</sequence>
<evidence type="ECO:0000256" key="1">
    <source>
        <dbReference type="SAM" id="MobiDB-lite"/>
    </source>
</evidence>
<accession>A0ABU2QVV0</accession>
<protein>
    <submittedName>
        <fullName evidence="3">Transposase</fullName>
    </submittedName>
</protein>
<evidence type="ECO:0000313" key="4">
    <source>
        <dbReference type="Proteomes" id="UP001183610"/>
    </source>
</evidence>
<dbReference type="Gene3D" id="3.30.420.10">
    <property type="entry name" value="Ribonuclease H-like superfamily/Ribonuclease H"/>
    <property type="match status" value="1"/>
</dbReference>
<name>A0ABU2QVV0_9ACTN</name>
<dbReference type="Proteomes" id="UP001183610">
    <property type="component" value="Unassembled WGS sequence"/>
</dbReference>
<feature type="compositionally biased region" description="Basic residues" evidence="1">
    <location>
        <begin position="50"/>
        <end position="59"/>
    </location>
</feature>
<dbReference type="Pfam" id="PF13358">
    <property type="entry name" value="DDE_3"/>
    <property type="match status" value="1"/>
</dbReference>
<dbReference type="EMBL" id="JAVRET010000008">
    <property type="protein sequence ID" value="MDT0408579.1"/>
    <property type="molecule type" value="Genomic_DNA"/>
</dbReference>
<dbReference type="InterPro" id="IPR036397">
    <property type="entry name" value="RNaseH_sf"/>
</dbReference>
<comment type="caution">
    <text evidence="3">The sequence shown here is derived from an EMBL/GenBank/DDBJ whole genome shotgun (WGS) entry which is preliminary data.</text>
</comment>
<evidence type="ECO:0000313" key="3">
    <source>
        <dbReference type="EMBL" id="MDT0408579.1"/>
    </source>
</evidence>
<dbReference type="InterPro" id="IPR038717">
    <property type="entry name" value="Tc1-like_DDE_dom"/>
</dbReference>
<feature type="region of interest" description="Disordered" evidence="1">
    <location>
        <begin position="48"/>
        <end position="96"/>
    </location>
</feature>
<gene>
    <name evidence="3" type="ORF">RM698_05855</name>
</gene>
<feature type="domain" description="Tc1-like transposase DDE" evidence="2">
    <location>
        <begin position="1"/>
        <end position="59"/>
    </location>
</feature>
<proteinExistence type="predicted"/>
<reference evidence="4" key="1">
    <citation type="submission" date="2023-07" db="EMBL/GenBank/DDBJ databases">
        <title>30 novel species of actinomycetes from the DSMZ collection.</title>
        <authorList>
            <person name="Nouioui I."/>
        </authorList>
    </citation>
    <scope>NUCLEOTIDE SEQUENCE [LARGE SCALE GENOMIC DNA]</scope>
    <source>
        <strain evidence="4">DSM 41979</strain>
    </source>
</reference>
<dbReference type="RefSeq" id="WP_234009467.1">
    <property type="nucleotide sequence ID" value="NZ_JAVRET010000008.1"/>
</dbReference>
<feature type="compositionally biased region" description="Polar residues" evidence="1">
    <location>
        <begin position="72"/>
        <end position="94"/>
    </location>
</feature>